<proteinExistence type="inferred from homology"/>
<keyword evidence="3 5" id="KW-0732">Signal</keyword>
<comment type="similarity">
    <text evidence="2 4">Belongs to the bacterial solute-binding protein 3 family.</text>
</comment>
<dbReference type="RefSeq" id="WP_076531223.1">
    <property type="nucleotide sequence ID" value="NZ_BMEH01000004.1"/>
</dbReference>
<dbReference type="OrthoDB" id="9814231at2"/>
<dbReference type="PANTHER" id="PTHR35936">
    <property type="entry name" value="MEMBRANE-BOUND LYTIC MUREIN TRANSGLYCOSYLASE F"/>
    <property type="match status" value="1"/>
</dbReference>
<dbReference type="Gene3D" id="3.40.190.10">
    <property type="entry name" value="Periplasmic binding protein-like II"/>
    <property type="match status" value="2"/>
</dbReference>
<dbReference type="GO" id="GO:0030313">
    <property type="term" value="C:cell envelope"/>
    <property type="evidence" value="ECO:0007669"/>
    <property type="project" value="UniProtKB-SubCell"/>
</dbReference>
<feature type="domain" description="Solute-binding protein family 3/N-terminal" evidence="6">
    <location>
        <begin position="28"/>
        <end position="248"/>
    </location>
</feature>
<dbReference type="Proteomes" id="UP000186141">
    <property type="component" value="Unassembled WGS sequence"/>
</dbReference>
<evidence type="ECO:0000256" key="5">
    <source>
        <dbReference type="SAM" id="SignalP"/>
    </source>
</evidence>
<dbReference type="PANTHER" id="PTHR35936:SF17">
    <property type="entry name" value="ARGININE-BINDING EXTRACELLULAR PROTEIN ARTP"/>
    <property type="match status" value="1"/>
</dbReference>
<feature type="domain" description="Ionotropic glutamate receptor C-terminal" evidence="7">
    <location>
        <begin position="28"/>
        <end position="247"/>
    </location>
</feature>
<dbReference type="InterPro" id="IPR001638">
    <property type="entry name" value="Solute-binding_3/MltF_N"/>
</dbReference>
<dbReference type="InterPro" id="IPR018313">
    <property type="entry name" value="SBP_3_CS"/>
</dbReference>
<evidence type="ECO:0000313" key="8">
    <source>
        <dbReference type="EMBL" id="SIT00424.1"/>
    </source>
</evidence>
<name>A0A1N7NQ38_9RHOB</name>
<dbReference type="GO" id="GO:0015276">
    <property type="term" value="F:ligand-gated monoatomic ion channel activity"/>
    <property type="evidence" value="ECO:0007669"/>
    <property type="project" value="InterPro"/>
</dbReference>
<evidence type="ECO:0000256" key="3">
    <source>
        <dbReference type="ARBA" id="ARBA00022729"/>
    </source>
</evidence>
<evidence type="ECO:0000259" key="6">
    <source>
        <dbReference type="SMART" id="SM00062"/>
    </source>
</evidence>
<sequence length="269" mass="28634">MITRRIALGLATALGLSLAALPGLAADPLKVGSYPANPPWETKTESGKFEGFEVDIVTEIAKRLGTTVAIEGYDFTALFPATASRRIDMAISSLTITDERLGSQSFTQPYIEGALGLATRTGSDVAKVADIKGRTVGTVATTFAEKWLTERKDELGFKELKTYTTTANMLTDILTGRLDAALNDVVGLRYAATQMKGLDVPDEIITGERFAIMMTKDHPQLAAVNEAISAMKTDGTMAAIFQTWFGVEPAAGSLTLTPLPVPVPTSATN</sequence>
<dbReference type="STRING" id="1086013.SAMN05421774_10449"/>
<keyword evidence="9" id="KW-1185">Reference proteome</keyword>
<comment type="subcellular location">
    <subcellularLocation>
        <location evidence="1">Cell envelope</location>
    </subcellularLocation>
</comment>
<dbReference type="CDD" id="cd13530">
    <property type="entry name" value="PBP2_peptides_like"/>
    <property type="match status" value="1"/>
</dbReference>
<dbReference type="PROSITE" id="PS01039">
    <property type="entry name" value="SBP_BACTERIAL_3"/>
    <property type="match status" value="1"/>
</dbReference>
<evidence type="ECO:0000313" key="9">
    <source>
        <dbReference type="Proteomes" id="UP000186141"/>
    </source>
</evidence>
<evidence type="ECO:0000259" key="7">
    <source>
        <dbReference type="SMART" id="SM00079"/>
    </source>
</evidence>
<evidence type="ECO:0000256" key="1">
    <source>
        <dbReference type="ARBA" id="ARBA00004196"/>
    </source>
</evidence>
<dbReference type="SMART" id="SM00079">
    <property type="entry name" value="PBPe"/>
    <property type="match status" value="1"/>
</dbReference>
<accession>A0A1N7NQ38</accession>
<dbReference type="InterPro" id="IPR001320">
    <property type="entry name" value="Iontro_rcpt_C"/>
</dbReference>
<feature type="chain" id="PRO_5009943689" evidence="5">
    <location>
        <begin position="26"/>
        <end position="269"/>
    </location>
</feature>
<dbReference type="GO" id="GO:0016020">
    <property type="term" value="C:membrane"/>
    <property type="evidence" value="ECO:0007669"/>
    <property type="project" value="InterPro"/>
</dbReference>
<dbReference type="Pfam" id="PF00497">
    <property type="entry name" value="SBP_bac_3"/>
    <property type="match status" value="1"/>
</dbReference>
<evidence type="ECO:0000256" key="2">
    <source>
        <dbReference type="ARBA" id="ARBA00010333"/>
    </source>
</evidence>
<dbReference type="SMART" id="SM00062">
    <property type="entry name" value="PBPb"/>
    <property type="match status" value="1"/>
</dbReference>
<protein>
    <submittedName>
        <fullName evidence="8">Amino acid ABC transporter substrate-binding protein, PAAT family</fullName>
    </submittedName>
</protein>
<feature type="signal peptide" evidence="5">
    <location>
        <begin position="1"/>
        <end position="25"/>
    </location>
</feature>
<dbReference type="SUPFAM" id="SSF53850">
    <property type="entry name" value="Periplasmic binding protein-like II"/>
    <property type="match status" value="1"/>
</dbReference>
<gene>
    <name evidence="8" type="ORF">SAMN05421774_10449</name>
</gene>
<reference evidence="8 9" key="1">
    <citation type="submission" date="2017-01" db="EMBL/GenBank/DDBJ databases">
        <authorList>
            <person name="Mah S.A."/>
            <person name="Swanson W.J."/>
            <person name="Moy G.W."/>
            <person name="Vacquier V.D."/>
        </authorList>
    </citation>
    <scope>NUCLEOTIDE SEQUENCE [LARGE SCALE GENOMIC DNA]</scope>
    <source>
        <strain evidence="8 9">DSM 26375</strain>
    </source>
</reference>
<dbReference type="EMBL" id="FTOT01000004">
    <property type="protein sequence ID" value="SIT00424.1"/>
    <property type="molecule type" value="Genomic_DNA"/>
</dbReference>
<organism evidence="8 9">
    <name type="scientific">Gemmobacter megaterium</name>
    <dbReference type="NCBI Taxonomy" id="1086013"/>
    <lineage>
        <taxon>Bacteria</taxon>
        <taxon>Pseudomonadati</taxon>
        <taxon>Pseudomonadota</taxon>
        <taxon>Alphaproteobacteria</taxon>
        <taxon>Rhodobacterales</taxon>
        <taxon>Paracoccaceae</taxon>
        <taxon>Gemmobacter</taxon>
    </lineage>
</organism>
<evidence type="ECO:0000256" key="4">
    <source>
        <dbReference type="RuleBase" id="RU003744"/>
    </source>
</evidence>
<dbReference type="AlphaFoldDB" id="A0A1N7NQ38"/>